<dbReference type="RefSeq" id="WP_089761576.1">
    <property type="nucleotide sequence ID" value="NZ_FNGO01000024.1"/>
</dbReference>
<evidence type="ECO:0000313" key="2">
    <source>
        <dbReference type="Proteomes" id="UP000199476"/>
    </source>
</evidence>
<dbReference type="EMBL" id="FNGO01000024">
    <property type="protein sequence ID" value="SDM26836.1"/>
    <property type="molecule type" value="Genomic_DNA"/>
</dbReference>
<accession>A0A1G9RUC5</accession>
<dbReference type="AlphaFoldDB" id="A0A1G9RUC5"/>
<evidence type="ECO:0000313" key="1">
    <source>
        <dbReference type="EMBL" id="SDM26836.1"/>
    </source>
</evidence>
<sequence>MTKNKLKCINGTSTEKLNSILENKKIAKKIIDERFNRDGFESVGELLDIEGVNRDLLVKISRKFTIKKESVSYHRMKIEVPKEKFQKAYFLISKTHFTGGEPLIRSGDSKNYNFELELMVSPEEEHEYKKRNNLLMK</sequence>
<keyword evidence="2" id="KW-1185">Reference proteome</keyword>
<evidence type="ECO:0008006" key="3">
    <source>
        <dbReference type="Google" id="ProtNLM"/>
    </source>
</evidence>
<gene>
    <name evidence="1" type="ORF">SAMN04488692_12410</name>
</gene>
<name>A0A1G9RUC5_9FIRM</name>
<protein>
    <recommendedName>
        <fullName evidence="3">Helix-hairpin-helix motif-containing protein</fullName>
    </recommendedName>
</protein>
<organism evidence="1 2">
    <name type="scientific">Halarsenatibacter silvermanii</name>
    <dbReference type="NCBI Taxonomy" id="321763"/>
    <lineage>
        <taxon>Bacteria</taxon>
        <taxon>Bacillati</taxon>
        <taxon>Bacillota</taxon>
        <taxon>Clostridia</taxon>
        <taxon>Halanaerobiales</taxon>
        <taxon>Halarsenatibacteraceae</taxon>
        <taxon>Halarsenatibacter</taxon>
    </lineage>
</organism>
<proteinExistence type="predicted"/>
<dbReference type="Proteomes" id="UP000199476">
    <property type="component" value="Unassembled WGS sequence"/>
</dbReference>
<reference evidence="1 2" key="1">
    <citation type="submission" date="2016-10" db="EMBL/GenBank/DDBJ databases">
        <authorList>
            <person name="de Groot N.N."/>
        </authorList>
    </citation>
    <scope>NUCLEOTIDE SEQUENCE [LARGE SCALE GENOMIC DNA]</scope>
    <source>
        <strain evidence="1 2">SLAS-1</strain>
    </source>
</reference>